<sequence length="51" mass="5623">MVIQILAVVTEVEPARILERTNDGCTAAMASGIKFGRKPYPKIEMTLSLMK</sequence>
<dbReference type="PROSITE" id="PS51736">
    <property type="entry name" value="RECOMBINASES_3"/>
    <property type="match status" value="1"/>
</dbReference>
<proteinExistence type="predicted"/>
<gene>
    <name evidence="1" type="ORF">BM1374165_01481</name>
</gene>
<reference evidence="2" key="1">
    <citation type="submission" date="2013-11" db="EMBL/GenBank/DDBJ databases">
        <title>Genome sequencing of Bartonella spp. isolated from human blood.</title>
        <authorList>
            <person name="Raoult D."/>
        </authorList>
    </citation>
    <scope>NUCLEOTIDE SEQUENCE</scope>
    <source>
        <strain evidence="2">BM1374165</strain>
    </source>
</reference>
<dbReference type="RefSeq" id="WP_011181210.1">
    <property type="nucleotide sequence ID" value="NZ_BLJS01000001.1"/>
</dbReference>
<dbReference type="GO" id="GO:0003677">
    <property type="term" value="F:DNA binding"/>
    <property type="evidence" value="ECO:0007669"/>
    <property type="project" value="InterPro"/>
</dbReference>
<evidence type="ECO:0000313" key="1">
    <source>
        <dbReference type="EMBL" id="CDO47457.1"/>
    </source>
</evidence>
<protein>
    <submittedName>
        <fullName evidence="1">Uncharacterized protein</fullName>
    </submittedName>
</protein>
<accession>X5M0K6</accession>
<dbReference type="STRING" id="38323.BM1374165_01481"/>
<dbReference type="AlphaFoldDB" id="X5M0K6"/>
<organism evidence="1 2">
    <name type="scientific">Bartonella henselae</name>
    <name type="common">Rochalimaea henselae</name>
    <dbReference type="NCBI Taxonomy" id="38323"/>
    <lineage>
        <taxon>Bacteria</taxon>
        <taxon>Pseudomonadati</taxon>
        <taxon>Pseudomonadota</taxon>
        <taxon>Alphaproteobacteria</taxon>
        <taxon>Hyphomicrobiales</taxon>
        <taxon>Bartonellaceae</taxon>
        <taxon>Bartonella</taxon>
    </lineage>
</organism>
<dbReference type="KEGG" id="bhn:PRJBM_01406"/>
<dbReference type="GO" id="GO:0000150">
    <property type="term" value="F:DNA strand exchange activity"/>
    <property type="evidence" value="ECO:0007669"/>
    <property type="project" value="InterPro"/>
</dbReference>
<dbReference type="GeneID" id="92986043"/>
<dbReference type="KEGG" id="bhs:BM1374165_01481"/>
<dbReference type="EMBL" id="HG969191">
    <property type="protein sequence ID" value="CDO47457.1"/>
    <property type="molecule type" value="Genomic_DNA"/>
</dbReference>
<dbReference type="PATRIC" id="fig|38323.3.peg.1585"/>
<name>X5M0K6_BARHN</name>
<dbReference type="Proteomes" id="UP000019801">
    <property type="component" value="Chromosome I"/>
</dbReference>
<dbReference type="InterPro" id="IPR006119">
    <property type="entry name" value="Resolv_N"/>
</dbReference>
<dbReference type="Gene3D" id="6.10.250.10">
    <property type="match status" value="1"/>
</dbReference>
<evidence type="ECO:0000313" key="2">
    <source>
        <dbReference type="Proteomes" id="UP000019801"/>
    </source>
</evidence>